<evidence type="ECO:0000256" key="2">
    <source>
        <dbReference type="ARBA" id="ARBA00022692"/>
    </source>
</evidence>
<keyword evidence="2 5" id="KW-0812">Transmembrane</keyword>
<keyword evidence="4 5" id="KW-0472">Membrane</keyword>
<dbReference type="RefSeq" id="WP_243923346.1">
    <property type="nucleotide sequence ID" value="NZ_JALHLG010000038.1"/>
</dbReference>
<dbReference type="EMBL" id="JALHLG010000038">
    <property type="protein sequence ID" value="MCJ2188570.1"/>
    <property type="molecule type" value="Genomic_DNA"/>
</dbReference>
<comment type="caution">
    <text evidence="6">The sequence shown here is derived from an EMBL/GenBank/DDBJ whole genome shotgun (WGS) entry which is preliminary data.</text>
</comment>
<accession>A0ABT0BU50</accession>
<sequence length="239" mass="24777">MTGLLAAPLFWLTVTLGVFEAFDALSRRFGRHPLCHPVLWTVPVLIGLLLATGTPYAAYRDATFPISFLLGPAVVGLAVPVWAARARIRRLAIPIILALTAGALTSIVSAVGILALFGAPDSLLASIAPRATTTPVAMALASQLGGIPSLAAMIVLFAGVFGAMCATPLLDWLGVRDYRARGFAVGVSAHGIGSARAFQVSPGAGALASLGMALNAVMTAALLSLLEFDDIRLHHILNF</sequence>
<feature type="transmembrane region" description="Helical" evidence="5">
    <location>
        <begin position="64"/>
        <end position="84"/>
    </location>
</feature>
<reference evidence="6 7" key="1">
    <citation type="submission" date="2022-04" db="EMBL/GenBank/DDBJ databases">
        <title>Identification of a novel bacterium isolated from mangrove sediments.</title>
        <authorList>
            <person name="Pan X."/>
        </authorList>
    </citation>
    <scope>NUCLEOTIDE SEQUENCE [LARGE SCALE GENOMIC DNA]</scope>
    <source>
        <strain evidence="6 7">B2638</strain>
    </source>
</reference>
<name>A0ABT0BU50_9SPHN</name>
<evidence type="ECO:0000313" key="7">
    <source>
        <dbReference type="Proteomes" id="UP001202281"/>
    </source>
</evidence>
<gene>
    <name evidence="6" type="ORF">MTR66_17330</name>
</gene>
<feature type="transmembrane region" description="Helical" evidence="5">
    <location>
        <begin position="38"/>
        <end position="58"/>
    </location>
</feature>
<keyword evidence="7" id="KW-1185">Reference proteome</keyword>
<feature type="transmembrane region" description="Helical" evidence="5">
    <location>
        <begin position="6"/>
        <end position="26"/>
    </location>
</feature>
<dbReference type="Pfam" id="PF04172">
    <property type="entry name" value="LrgB"/>
    <property type="match status" value="1"/>
</dbReference>
<evidence type="ECO:0000256" key="5">
    <source>
        <dbReference type="SAM" id="Phobius"/>
    </source>
</evidence>
<organism evidence="6 7">
    <name type="scientific">Novosphingobium beihaiensis</name>
    <dbReference type="NCBI Taxonomy" id="2930389"/>
    <lineage>
        <taxon>Bacteria</taxon>
        <taxon>Pseudomonadati</taxon>
        <taxon>Pseudomonadota</taxon>
        <taxon>Alphaproteobacteria</taxon>
        <taxon>Sphingomonadales</taxon>
        <taxon>Sphingomonadaceae</taxon>
        <taxon>Novosphingobium</taxon>
    </lineage>
</organism>
<dbReference type="PANTHER" id="PTHR30249">
    <property type="entry name" value="PUTATIVE SEROTONIN TRANSPORTER"/>
    <property type="match status" value="1"/>
</dbReference>
<comment type="subcellular location">
    <subcellularLocation>
        <location evidence="1">Membrane</location>
        <topology evidence="1">Multi-pass membrane protein</topology>
    </subcellularLocation>
</comment>
<feature type="transmembrane region" description="Helical" evidence="5">
    <location>
        <begin position="204"/>
        <end position="226"/>
    </location>
</feature>
<evidence type="ECO:0000256" key="3">
    <source>
        <dbReference type="ARBA" id="ARBA00022989"/>
    </source>
</evidence>
<evidence type="ECO:0000256" key="4">
    <source>
        <dbReference type="ARBA" id="ARBA00023136"/>
    </source>
</evidence>
<dbReference type="InterPro" id="IPR007300">
    <property type="entry name" value="CidB/LrgB"/>
</dbReference>
<dbReference type="PANTHER" id="PTHR30249:SF0">
    <property type="entry name" value="PLASTIDAL GLYCOLATE_GLYCERATE TRANSLOCATOR 1, CHLOROPLASTIC"/>
    <property type="match status" value="1"/>
</dbReference>
<evidence type="ECO:0000313" key="6">
    <source>
        <dbReference type="EMBL" id="MCJ2188570.1"/>
    </source>
</evidence>
<feature type="transmembrane region" description="Helical" evidence="5">
    <location>
        <begin position="150"/>
        <end position="170"/>
    </location>
</feature>
<dbReference type="Proteomes" id="UP001202281">
    <property type="component" value="Unassembled WGS sequence"/>
</dbReference>
<protein>
    <submittedName>
        <fullName evidence="6">LrgB family protein</fullName>
    </submittedName>
</protein>
<keyword evidence="3 5" id="KW-1133">Transmembrane helix</keyword>
<proteinExistence type="predicted"/>
<feature type="transmembrane region" description="Helical" evidence="5">
    <location>
        <begin position="91"/>
        <end position="117"/>
    </location>
</feature>
<evidence type="ECO:0000256" key="1">
    <source>
        <dbReference type="ARBA" id="ARBA00004141"/>
    </source>
</evidence>